<comment type="caution">
    <text evidence="1">The sequence shown here is derived from an EMBL/GenBank/DDBJ whole genome shotgun (WGS) entry which is preliminary data.</text>
</comment>
<dbReference type="OrthoDB" id="10419458at2759"/>
<gene>
    <name evidence="1" type="ORF">T07_7122</name>
</gene>
<organism evidence="1 2">
    <name type="scientific">Trichinella nelsoni</name>
    <dbReference type="NCBI Taxonomy" id="6336"/>
    <lineage>
        <taxon>Eukaryota</taxon>
        <taxon>Metazoa</taxon>
        <taxon>Ecdysozoa</taxon>
        <taxon>Nematoda</taxon>
        <taxon>Enoplea</taxon>
        <taxon>Dorylaimia</taxon>
        <taxon>Trichinellida</taxon>
        <taxon>Trichinellidae</taxon>
        <taxon>Trichinella</taxon>
    </lineage>
</organism>
<dbReference type="Proteomes" id="UP000054630">
    <property type="component" value="Unassembled WGS sequence"/>
</dbReference>
<name>A0A0V0RQJ5_9BILA</name>
<evidence type="ECO:0000313" key="2">
    <source>
        <dbReference type="Proteomes" id="UP000054630"/>
    </source>
</evidence>
<dbReference type="AlphaFoldDB" id="A0A0V0RQJ5"/>
<reference evidence="1 2" key="1">
    <citation type="submission" date="2015-01" db="EMBL/GenBank/DDBJ databases">
        <title>Evolution of Trichinella species and genotypes.</title>
        <authorList>
            <person name="Korhonen P.K."/>
            <person name="Edoardo P."/>
            <person name="Giuseppe L.R."/>
            <person name="Gasser R.B."/>
        </authorList>
    </citation>
    <scope>NUCLEOTIDE SEQUENCE [LARGE SCALE GENOMIC DNA]</scope>
    <source>
        <strain evidence="1">ISS37</strain>
    </source>
</reference>
<proteinExistence type="predicted"/>
<dbReference type="EMBL" id="JYDL01000102">
    <property type="protein sequence ID" value="KRX16687.1"/>
    <property type="molecule type" value="Genomic_DNA"/>
</dbReference>
<protein>
    <submittedName>
        <fullName evidence="1">Uncharacterized protein</fullName>
    </submittedName>
</protein>
<evidence type="ECO:0000313" key="1">
    <source>
        <dbReference type="EMBL" id="KRX16687.1"/>
    </source>
</evidence>
<sequence length="238" mass="26478">MDSIHYYVIVSSNRTSDRLGRVNTLRAVCTRTDRMTPSLPDRVAGASEASGSPLHMLFGQEGIRDTGKASAWIYLILRSSASCHLHNDNDPPLFLPSLEDRAGDPHQPLHLAVLAGVDDLLQTWSFRSRDKHNHHFPFKTRPPERAVMSCAATELIPNELLKAATAAELVSRVVRSQTMQSLGWFREVEDLLNQHVEQFSGRHNSRSRCAFKRAAFSLSDSGAESGLYSRPTKSLDPS</sequence>
<keyword evidence="2" id="KW-1185">Reference proteome</keyword>
<accession>A0A0V0RQJ5</accession>